<protein>
    <submittedName>
        <fullName evidence="2">Uncharacterized protein</fullName>
    </submittedName>
</protein>
<feature type="compositionally biased region" description="Basic and acidic residues" evidence="1">
    <location>
        <begin position="59"/>
        <end position="76"/>
    </location>
</feature>
<comment type="caution">
    <text evidence="2">The sequence shown here is derived from an EMBL/GenBank/DDBJ whole genome shotgun (WGS) entry which is preliminary data.</text>
</comment>
<feature type="region of interest" description="Disordered" evidence="1">
    <location>
        <begin position="57"/>
        <end position="76"/>
    </location>
</feature>
<accession>A0AA47P1X2</accession>
<dbReference type="AlphaFoldDB" id="A0AA47P1X2"/>
<sequence length="113" mass="12719">MGTGTVNRVLYGRAESPWVGLELPWVGLELPWDILMKSGPRSTSRLCSVRAAQEVNLRGGEERRGRGGEEGEERRGEDVMFRKRKLLFIETKASRRGGSSLFLEKKKTHFGAN</sequence>
<keyword evidence="3" id="KW-1185">Reference proteome</keyword>
<evidence type="ECO:0000313" key="2">
    <source>
        <dbReference type="EMBL" id="KAK0143932.1"/>
    </source>
</evidence>
<dbReference type="Proteomes" id="UP001174136">
    <property type="component" value="Unassembled WGS sequence"/>
</dbReference>
<gene>
    <name evidence="2" type="ORF">N1851_017733</name>
</gene>
<evidence type="ECO:0000256" key="1">
    <source>
        <dbReference type="SAM" id="MobiDB-lite"/>
    </source>
</evidence>
<dbReference type="EMBL" id="JAOPHQ010003185">
    <property type="protein sequence ID" value="KAK0143932.1"/>
    <property type="molecule type" value="Genomic_DNA"/>
</dbReference>
<reference evidence="2" key="1">
    <citation type="journal article" date="2023" name="Front. Mar. Sci.">
        <title>A new Merluccius polli reference genome to investigate the effects of global change in West African waters.</title>
        <authorList>
            <person name="Mateo J.L."/>
            <person name="Blanco-Fernandez C."/>
            <person name="Garcia-Vazquez E."/>
            <person name="Machado-Schiaffino G."/>
        </authorList>
    </citation>
    <scope>NUCLEOTIDE SEQUENCE</scope>
    <source>
        <strain evidence="2">C29</strain>
        <tissue evidence="2">Fin</tissue>
    </source>
</reference>
<organism evidence="2 3">
    <name type="scientific">Merluccius polli</name>
    <name type="common">Benguela hake</name>
    <name type="synonym">Merluccius cadenati</name>
    <dbReference type="NCBI Taxonomy" id="89951"/>
    <lineage>
        <taxon>Eukaryota</taxon>
        <taxon>Metazoa</taxon>
        <taxon>Chordata</taxon>
        <taxon>Craniata</taxon>
        <taxon>Vertebrata</taxon>
        <taxon>Euteleostomi</taxon>
        <taxon>Actinopterygii</taxon>
        <taxon>Neopterygii</taxon>
        <taxon>Teleostei</taxon>
        <taxon>Neoteleostei</taxon>
        <taxon>Acanthomorphata</taxon>
        <taxon>Zeiogadaria</taxon>
        <taxon>Gadariae</taxon>
        <taxon>Gadiformes</taxon>
        <taxon>Gadoidei</taxon>
        <taxon>Merlucciidae</taxon>
        <taxon>Merluccius</taxon>
    </lineage>
</organism>
<proteinExistence type="predicted"/>
<evidence type="ECO:0000313" key="3">
    <source>
        <dbReference type="Proteomes" id="UP001174136"/>
    </source>
</evidence>
<name>A0AA47P1X2_MERPO</name>